<dbReference type="SUPFAM" id="SSF82866">
    <property type="entry name" value="Multidrug efflux transporter AcrB transmembrane domain"/>
    <property type="match status" value="2"/>
</dbReference>
<dbReference type="SUPFAM" id="SSF82714">
    <property type="entry name" value="Multidrug efflux transporter AcrB TolC docking domain, DN and DC subdomains"/>
    <property type="match status" value="2"/>
</dbReference>
<dbReference type="EMBL" id="FQZL01000009">
    <property type="protein sequence ID" value="SHJ02239.1"/>
    <property type="molecule type" value="Genomic_DNA"/>
</dbReference>
<dbReference type="GO" id="GO:0005886">
    <property type="term" value="C:plasma membrane"/>
    <property type="evidence" value="ECO:0007669"/>
    <property type="project" value="TreeGrafter"/>
</dbReference>
<dbReference type="AlphaFoldDB" id="A0A1M6FXA8"/>
<feature type="transmembrane region" description="Helical" evidence="1">
    <location>
        <begin position="875"/>
        <end position="895"/>
    </location>
</feature>
<keyword evidence="1" id="KW-0812">Transmembrane</keyword>
<name>A0A1M6FXA8_9FIRM</name>
<feature type="transmembrane region" description="Helical" evidence="1">
    <location>
        <begin position="901"/>
        <end position="922"/>
    </location>
</feature>
<feature type="transmembrane region" description="Helical" evidence="1">
    <location>
        <begin position="386"/>
        <end position="405"/>
    </location>
</feature>
<dbReference type="InterPro" id="IPR001036">
    <property type="entry name" value="Acrflvin-R"/>
</dbReference>
<feature type="transmembrane region" description="Helical" evidence="1">
    <location>
        <begin position="14"/>
        <end position="33"/>
    </location>
</feature>
<dbReference type="Pfam" id="PF00873">
    <property type="entry name" value="ACR_tran"/>
    <property type="match status" value="1"/>
</dbReference>
<feature type="transmembrane region" description="Helical" evidence="1">
    <location>
        <begin position="950"/>
        <end position="972"/>
    </location>
</feature>
<feature type="transmembrane region" description="Helical" evidence="1">
    <location>
        <begin position="359"/>
        <end position="379"/>
    </location>
</feature>
<feature type="transmembrane region" description="Helical" evidence="1">
    <location>
        <begin position="464"/>
        <end position="488"/>
    </location>
</feature>
<organism evidence="2 3">
    <name type="scientific">Dethiosulfatibacter aminovorans DSM 17477</name>
    <dbReference type="NCBI Taxonomy" id="1121476"/>
    <lineage>
        <taxon>Bacteria</taxon>
        <taxon>Bacillati</taxon>
        <taxon>Bacillota</taxon>
        <taxon>Tissierellia</taxon>
        <taxon>Dethiosulfatibacter</taxon>
    </lineage>
</organism>
<evidence type="ECO:0000313" key="2">
    <source>
        <dbReference type="EMBL" id="SHJ02239.1"/>
    </source>
</evidence>
<dbReference type="PRINTS" id="PR00702">
    <property type="entry name" value="ACRIFLAVINRP"/>
</dbReference>
<dbReference type="Gene3D" id="3.30.70.1430">
    <property type="entry name" value="Multidrug efflux transporter AcrB pore domain"/>
    <property type="match status" value="2"/>
</dbReference>
<sequence>MKGLINFTVHNRKVAVVLAVIIMISGVISYSSLPRQENPDVTSPSAMITTIYPGASAEEVESLITKKIENEISIIEGIENIESISSGNVSIVIVTINYSVDKDEQWSNLSKIIDSISDELPQGAYPPEIDTENLVETAGLIITLSGEEYSYDKLSYFAENIKNDLLRIEGIKKVNIDGNLEKQVYVEMNLDSLDKTNLSVEDIYNLLLIQNTNIPSGSLDTSSGKISVNIPGTFENIHDIENLVIHISNNFGITRLKDIAHIYMGYEENAKKFKTNNNPAVLITGYFKDDQNIVEIGEQVEYVLNKKLSELPATLEAEKLVYQPDEVKNSINKFIVNLLEGILFVIITVFIGMGYKNAAIVSTAIPFSIFLTFTAMRYLEIDLHQISIAALIIALGILVDNSIVVTDAIQVKLDEDVDPVRASIDGAIDTSGPVFSSTLTTVAAFAPLIALPGEAGEFAKSLPIVVIIALTASYISAMLLVPALTCIFKGKAKMILPKKNRTKKLFSTMLQFGLKHSVLTIVSIFSFFVVSIGIGLYFLPVEIFPYADKDYLYIDVSNEKKGDKDSTEKLIDDISRILDDEENIAGYTSSIGGYLPKFYLTVATGANSDHTGQLIVFLDDSKLIDKTSYADYLEKMLVDTLIGSRIEVKQPAISSPGADIEISMYDNDKKSLYSKAEDALREINSLESIKSTWSNIPKSVYQYNLEIDEDIASLMGLTKYDIQRQVNIALNGTDTSKLLTQNDEYDIYLESDIDSLGSLENLKIKSSFTGNKILLKQVSKVNLKSLIPIIHRYNRYPAVTINCDVKDYYNTQDAQVQIEELMNKTIDDTNILIDYGGEKETVTKYLGGIAEAALYALAAIYVILLIQFKSSRQSLIILLTVPLSVIGSLTGLYLFQQPFSFTAGLGLASLIGIVVNNAILLLEHINSEIKKGISIRNACESSLNRRFRPIMLSTITTVMGLLPLALSGSSFFTPMAVTLMSGLIVSTFFTLIVIPTMFNSIFNRTSK</sequence>
<dbReference type="PANTHER" id="PTHR32063:SF18">
    <property type="entry name" value="CATION EFFLUX SYSTEM PROTEIN"/>
    <property type="match status" value="1"/>
</dbReference>
<dbReference type="RefSeq" id="WP_073049031.1">
    <property type="nucleotide sequence ID" value="NZ_FQZL01000009.1"/>
</dbReference>
<keyword evidence="1" id="KW-1133">Transmembrane helix</keyword>
<feature type="transmembrane region" description="Helical" evidence="1">
    <location>
        <begin position="978"/>
        <end position="1002"/>
    </location>
</feature>
<evidence type="ECO:0000313" key="3">
    <source>
        <dbReference type="Proteomes" id="UP000184052"/>
    </source>
</evidence>
<evidence type="ECO:0000256" key="1">
    <source>
        <dbReference type="SAM" id="Phobius"/>
    </source>
</evidence>
<reference evidence="2 3" key="1">
    <citation type="submission" date="2016-11" db="EMBL/GenBank/DDBJ databases">
        <authorList>
            <person name="Jaros S."/>
            <person name="Januszkiewicz K."/>
            <person name="Wedrychowicz H."/>
        </authorList>
    </citation>
    <scope>NUCLEOTIDE SEQUENCE [LARGE SCALE GENOMIC DNA]</scope>
    <source>
        <strain evidence="2 3">DSM 17477</strain>
    </source>
</reference>
<keyword evidence="3" id="KW-1185">Reference proteome</keyword>
<dbReference type="SUPFAM" id="SSF82693">
    <property type="entry name" value="Multidrug efflux transporter AcrB pore domain, PN1, PN2, PC1 and PC2 subdomains"/>
    <property type="match status" value="2"/>
</dbReference>
<feature type="transmembrane region" description="Helical" evidence="1">
    <location>
        <begin position="845"/>
        <end position="868"/>
    </location>
</feature>
<feature type="transmembrane region" description="Helical" evidence="1">
    <location>
        <begin position="509"/>
        <end position="539"/>
    </location>
</feature>
<feature type="transmembrane region" description="Helical" evidence="1">
    <location>
        <begin position="334"/>
        <end position="353"/>
    </location>
</feature>
<gene>
    <name evidence="2" type="ORF">SAMN02745751_01572</name>
</gene>
<proteinExistence type="predicted"/>
<dbReference type="GO" id="GO:0042910">
    <property type="term" value="F:xenobiotic transmembrane transporter activity"/>
    <property type="evidence" value="ECO:0007669"/>
    <property type="project" value="TreeGrafter"/>
</dbReference>
<dbReference type="InterPro" id="IPR027463">
    <property type="entry name" value="AcrB_DN_DC_subdom"/>
</dbReference>
<dbReference type="Gene3D" id="1.20.1640.10">
    <property type="entry name" value="Multidrug efflux transporter AcrB transmembrane domain"/>
    <property type="match status" value="2"/>
</dbReference>
<dbReference type="Proteomes" id="UP000184052">
    <property type="component" value="Unassembled WGS sequence"/>
</dbReference>
<accession>A0A1M6FXA8</accession>
<dbReference type="STRING" id="1121476.SAMN02745751_01572"/>
<dbReference type="Gene3D" id="3.30.2090.10">
    <property type="entry name" value="Multidrug efflux transporter AcrB TolC docking domain, DN and DC subdomains"/>
    <property type="match status" value="2"/>
</dbReference>
<dbReference type="Gene3D" id="3.30.70.1320">
    <property type="entry name" value="Multidrug efflux transporter AcrB pore domain like"/>
    <property type="match status" value="1"/>
</dbReference>
<dbReference type="Gene3D" id="3.30.70.1440">
    <property type="entry name" value="Multidrug efflux transporter AcrB pore domain"/>
    <property type="match status" value="1"/>
</dbReference>
<dbReference type="OrthoDB" id="9757876at2"/>
<protein>
    <submittedName>
        <fullName evidence="2">Multidrug efflux pump subunit AcrB</fullName>
    </submittedName>
</protein>
<dbReference type="PANTHER" id="PTHR32063">
    <property type="match status" value="1"/>
</dbReference>
<keyword evidence="1" id="KW-0472">Membrane</keyword>